<reference evidence="2" key="1">
    <citation type="journal article" date="2010" name="Mol. Biosyst.">
        <title>Complete genome sequence and comparative analysis of Shewanella violacea, a psychrophilic and piezophilic bacterium from deep sea floor sediments.</title>
        <authorList>
            <person name="Aono E."/>
            <person name="Baba T."/>
            <person name="Ara T."/>
            <person name="Nishi T."/>
            <person name="Nakamichi T."/>
            <person name="Inamoto E."/>
            <person name="Toyonaga H."/>
            <person name="Hasegawa M."/>
            <person name="Takai Y."/>
            <person name="Okumura Y."/>
            <person name="Baba M."/>
            <person name="Tomita M."/>
            <person name="Kato C."/>
            <person name="Oshima T."/>
            <person name="Nakasone K."/>
            <person name="Mori H."/>
        </authorList>
    </citation>
    <scope>NUCLEOTIDE SEQUENCE [LARGE SCALE GENOMIC DNA]</scope>
    <source>
        <strain evidence="2">JCM 10179 / CIP 106290 / LMG 19151 / DSS12</strain>
    </source>
</reference>
<dbReference type="Proteomes" id="UP000002350">
    <property type="component" value="Chromosome"/>
</dbReference>
<dbReference type="eggNOG" id="ENOG5031H7W">
    <property type="taxonomic scope" value="Bacteria"/>
</dbReference>
<protein>
    <submittedName>
        <fullName evidence="1">Uncharacterized protein</fullName>
    </submittedName>
</protein>
<organism evidence="1 2">
    <name type="scientific">Shewanella violacea (strain JCM 10179 / CIP 106290 / LMG 19151 / DSS12)</name>
    <dbReference type="NCBI Taxonomy" id="637905"/>
    <lineage>
        <taxon>Bacteria</taxon>
        <taxon>Pseudomonadati</taxon>
        <taxon>Pseudomonadota</taxon>
        <taxon>Gammaproteobacteria</taxon>
        <taxon>Alteromonadales</taxon>
        <taxon>Shewanellaceae</taxon>
        <taxon>Shewanella</taxon>
    </lineage>
</organism>
<proteinExistence type="predicted"/>
<gene>
    <name evidence="1" type="ordered locus">SVI_2148</name>
</gene>
<dbReference type="RefSeq" id="WP_013051424.1">
    <property type="nucleotide sequence ID" value="NC_014012.1"/>
</dbReference>
<evidence type="ECO:0000313" key="2">
    <source>
        <dbReference type="Proteomes" id="UP000002350"/>
    </source>
</evidence>
<dbReference type="EMBL" id="AP011177">
    <property type="protein sequence ID" value="BAJ02119.1"/>
    <property type="molecule type" value="Genomic_DNA"/>
</dbReference>
<evidence type="ECO:0000313" key="1">
    <source>
        <dbReference type="EMBL" id="BAJ02119.1"/>
    </source>
</evidence>
<name>D4ZKC0_SHEVD</name>
<dbReference type="KEGG" id="svo:SVI_2148"/>
<keyword evidence="2" id="KW-1185">Reference proteome</keyword>
<dbReference type="HOGENOM" id="CLU_2169361_0_0_6"/>
<dbReference type="OrthoDB" id="6270261at2"/>
<accession>D4ZKC0</accession>
<sequence length="121" mass="13545">METKFIQTGLFQVKYFDSINAKARASNSVIVQGSHRFKEAIDNMSILANYSLFELYQGVQRIRVASLLTHKSNALEIFRAVICSQISSFEQDILLGYLKQTIDALDDGLKLGANQVLRGLS</sequence>
<dbReference type="AlphaFoldDB" id="D4ZKC0"/>